<gene>
    <name evidence="2" type="ORF">E1292_02610</name>
</gene>
<name>A0A4R4W0T7_9ACTN</name>
<keyword evidence="3" id="KW-1185">Reference proteome</keyword>
<proteinExistence type="predicted"/>
<protein>
    <submittedName>
        <fullName evidence="2">Uncharacterized protein</fullName>
    </submittedName>
</protein>
<accession>A0A4R4W0T7</accession>
<comment type="caution">
    <text evidence="2">The sequence shown here is derived from an EMBL/GenBank/DDBJ whole genome shotgun (WGS) entry which is preliminary data.</text>
</comment>
<evidence type="ECO:0000313" key="3">
    <source>
        <dbReference type="Proteomes" id="UP000295258"/>
    </source>
</evidence>
<dbReference type="Proteomes" id="UP000295258">
    <property type="component" value="Unassembled WGS sequence"/>
</dbReference>
<dbReference type="RefSeq" id="WP_132591606.1">
    <property type="nucleotide sequence ID" value="NZ_SMKO01000004.1"/>
</dbReference>
<evidence type="ECO:0000313" key="2">
    <source>
        <dbReference type="EMBL" id="TDD12042.1"/>
    </source>
</evidence>
<reference evidence="2 3" key="1">
    <citation type="submission" date="2019-03" db="EMBL/GenBank/DDBJ databases">
        <title>Draft genome sequences of novel Actinobacteria.</title>
        <authorList>
            <person name="Sahin N."/>
            <person name="Ay H."/>
            <person name="Saygin H."/>
        </authorList>
    </citation>
    <scope>NUCLEOTIDE SEQUENCE [LARGE SCALE GENOMIC DNA]</scope>
    <source>
        <strain evidence="2 3">KC310</strain>
    </source>
</reference>
<sequence>MTIASANGLLRREKQVGHDSAGSMRGLASTTPGLSQTIHFEIKIDKASTGNDGGSIHLRGRFEVDDRYVVA</sequence>
<evidence type="ECO:0000256" key="1">
    <source>
        <dbReference type="SAM" id="MobiDB-lite"/>
    </source>
</evidence>
<dbReference type="AlphaFoldDB" id="A0A4R4W0T7"/>
<dbReference type="EMBL" id="SMKO01000004">
    <property type="protein sequence ID" value="TDD12042.1"/>
    <property type="molecule type" value="Genomic_DNA"/>
</dbReference>
<organism evidence="2 3">
    <name type="scientific">Nonomuraea deserti</name>
    <dbReference type="NCBI Taxonomy" id="1848322"/>
    <lineage>
        <taxon>Bacteria</taxon>
        <taxon>Bacillati</taxon>
        <taxon>Actinomycetota</taxon>
        <taxon>Actinomycetes</taxon>
        <taxon>Streptosporangiales</taxon>
        <taxon>Streptosporangiaceae</taxon>
        <taxon>Nonomuraea</taxon>
    </lineage>
</organism>
<feature type="region of interest" description="Disordered" evidence="1">
    <location>
        <begin position="1"/>
        <end position="32"/>
    </location>
</feature>